<feature type="domain" description="Ig-like" evidence="6">
    <location>
        <begin position="599"/>
        <end position="684"/>
    </location>
</feature>
<dbReference type="Gene3D" id="2.60.40.10">
    <property type="entry name" value="Immunoglobulins"/>
    <property type="match status" value="24"/>
</dbReference>
<feature type="domain" description="Ig-like" evidence="6">
    <location>
        <begin position="693"/>
        <end position="791"/>
    </location>
</feature>
<evidence type="ECO:0000313" key="9">
    <source>
        <dbReference type="Proteomes" id="UP001054837"/>
    </source>
</evidence>
<dbReference type="FunFam" id="2.60.40.10:FF:000104">
    <property type="entry name" value="Down syndrome cell adhesion molecule b"/>
    <property type="match status" value="1"/>
</dbReference>
<feature type="domain" description="Ig-like" evidence="6">
    <location>
        <begin position="1235"/>
        <end position="1326"/>
    </location>
</feature>
<evidence type="ECO:0000313" key="8">
    <source>
        <dbReference type="EMBL" id="GIY67330.1"/>
    </source>
</evidence>
<evidence type="ECO:0000256" key="3">
    <source>
        <dbReference type="ARBA" id="ARBA00023319"/>
    </source>
</evidence>
<protein>
    <submittedName>
        <fullName evidence="8">Titin</fullName>
    </submittedName>
</protein>
<feature type="domain" description="Fibronectin type-III" evidence="7">
    <location>
        <begin position="2094"/>
        <end position="2193"/>
    </location>
</feature>
<keyword evidence="5" id="KW-0472">Membrane</keyword>
<evidence type="ECO:0000256" key="1">
    <source>
        <dbReference type="ARBA" id="ARBA00022737"/>
    </source>
</evidence>
<dbReference type="InterPro" id="IPR013783">
    <property type="entry name" value="Ig-like_fold"/>
</dbReference>
<dbReference type="PANTHER" id="PTHR10075:SF100">
    <property type="entry name" value="FASCICLIN-2"/>
    <property type="match status" value="1"/>
</dbReference>
<dbReference type="InterPro" id="IPR036179">
    <property type="entry name" value="Ig-like_dom_sf"/>
</dbReference>
<feature type="domain" description="Ig-like" evidence="6">
    <location>
        <begin position="1331"/>
        <end position="1416"/>
    </location>
</feature>
<keyword evidence="5" id="KW-0812">Transmembrane</keyword>
<feature type="domain" description="Ig-like" evidence="6">
    <location>
        <begin position="230"/>
        <end position="319"/>
    </location>
</feature>
<dbReference type="PROSITE" id="PS50835">
    <property type="entry name" value="IG_LIKE"/>
    <property type="match status" value="21"/>
</dbReference>
<sequence length="2433" mass="269083">MCCNIVSEHCNNTNGPNMPKSVFVVASILFIHIYVAYASSQDAPKIQRFQFPDKLKVNEKAGVTCMLRSGKPPYIFRWLKDNKELISQDNVAIQTGESFSTLLIDPITHTSAGNYTCLVKISAGVYSYSSTLTVIAAPSWKDEPFDVETVVGEMVSMKCSASGYPRPEIIWSKTGDANFFLRRDQSSLKNGTLLLSPVSAEDDGEYTCTASNGLSEALETTIAILVHETPVIQPFTLPDKIQIGKSLSLTCAVMSGKPPLTFKWYKNQKLLQTENVMSPNKKVSSLTIDPIIQSSGGNYSCTVSNSDGRDHFSVVLVVTAPPVWIKEPEDADVIENQNLDLKCTASGSPNPHIMWRKINPAHDDEFSSNQNLKTRNGSLLLEPVLKFHEGHYTCTVDNGAGQTLKKTVALTVRDFPKIQPFQFPQYIQIGYKTRITCTIIQGESPLNFVWHKNGRILKETKNINVESNEKLSTLSFDPVEDSSVGNYTCIVSNPYGKDNHTAFFSVRAPPSWLKEPEDSESIEGEQVSIHCVATGFPPPNIRIWKLDDAEMKYFQNTVNGSLSFKPVHKSHEGKYSCEADNGVGSSLRKTISLVVHDVPKIQPFQFASQIKRGDTASITCALMRGTQPVKLKWLKDGKPLENRQTVNIISNEGVSNLIIKSIDETSVGNYTCVASNSFGTDNFTVFLKVKVPPSWIKEPQDVETVEGHKAIFICLASGSPSPKVMWRKIGMLVLLRFLCMLNKLIYRKENTHLSRLYRDDGNGTLNFNPTSKEDEGSYECEVHNGIGESLTKVVLLVVHESPRIQPFQFPQNIQLGDKTSVICMIMRGQTTTVYEWYKGPRLLKKSENVNIDSNDMFSTLMIDPIEETSVGNYTCLAKNDFGQDSKSAFLFVKTPPFWLKEAENAEVIEGQSVNITCSAGGYPVPQITIRRKDETSENNIVTTISKSNQSTANVHLLLNPVLKSHSGKYICTANNGVGPSLEKVISILVSGAKDKIQPFIFPAKIREGESTKVMCSINAEDKSFTYKWLKNGSPLRNSHRIEISDLNDYSLLKIKSVSSQDSGNYTCIASNKQKVLNYTSALLVEGEQEFQVDVSARFLVSNGGTLTISNVQSEDGSTYMCRVRNGVGEELQKKVSLTVIDAPEILPFQHSAQHKIGDSATLLCSVTRGQTPLTFKWYKNGKLLKNYSKEANSNEKFSTLVLDPVTALSSGNYTCVVSNSHGQTSYSTILVVRSPPFWIKEPEDIETTEGSSANLICNAGGTPQPRIIWKKMGDVRNQDFLEHLNRPNNVNGTLSLHPVIKEHEGVYICEVNNDVGATLMKQANVVVHDAPEINPFHFPTMVEIHKKASVACILKQGQMPMEFKWLKDNSQLHESKNVKIKILEDASLITIEPVTSMDAGNYTCLVANSFGKDSYTAPLIVEAPSKWVIEPSDLEVMEGETASLICVADGQPPPRYTWKQIDGNSEAVLGDAKRGNLTFHRAAEADAGRYACEVENGVGEMLHKTVNLIVNGHPPKIQPFGVSDVLNEGESTKLGCMLRKGDGPFTFRWFKDTAQIKNDSQFHVSNMKEVSFLTVSKVTAFSSGNYTCEVRNAAGKDTYSASLVVKAPPKWVTEPNSVEGLVDSFLSVDCQVSGYPPPTITWTKQNEPNYFTIDGEVIDTTMIASKNGSLIFSKLVAEDEGEYVCKAQNNVGATLKKIITVTVLGLPDIQPFNFPPRLSEGASAKVLCNILHGKRPVVFQWLKDGNFLQETKHTEITKHDDFSMLNVNNIKSKDSGNYTCIAENSVGKSSHTAHLVVEAPPFWIKTPHDMTGVYGSRLDMECAAAGSPRPRITWHKGDDVIRDAGRVVARGNGSLSINILTEEDEAQYRCVAHNGVGEGLSKEIKIVVNVPARFDEKFTVVTVKKGDSASLRCEAIGDQPLSVIWKKESKELRKINGGRYEIFETLTPKGLKSELVLREADRTDGQLYTCFTENPYGKDERSIKLLVMEVPATPLDLKVQEVWSRSASVSWSSPYTGNSPITKYVLQYWRDAVSGGRHRLEEKIVSSAQTSALIKDLHPGINYGLAIVAENTVGRGEPSDTISFTTGEEEPSGSPMDVNVDVKGAASLLVTWKPPPKSEWNGKLKGYYVGYKIMQDSGHPYSFKTVDYVPGGVQEHMITSLRKDTEYSIIVKAYNSAGSGPPSQDVIVRTLGGDLPPPPIVFVVATSENSIKIQWRSTDTKSQLSGHAIHYRKKGESWQRVAVTSPHENSYTLTGLHGGAFYQLYVTANSDFGEGDPSDMVTVKTYAENNNVVLMAGAKEPPMMLDMSLLIPIAASLLAVTLVIVVVCIWVLKAKSRRNLERAIQEDKRFIYAAASQRYVDIDKTRSLPAYHDPALIHFPQPYATVLMGDDLCEDPNEMKSFLPQNMKDRPLPKPGTLKKQRDRDSHIYDSPQ</sequence>
<dbReference type="CDD" id="cd00063">
    <property type="entry name" value="FN3"/>
    <property type="match status" value="3"/>
</dbReference>
<feature type="domain" description="Ig-like" evidence="6">
    <location>
        <begin position="416"/>
        <end position="505"/>
    </location>
</feature>
<dbReference type="InterPro" id="IPR013098">
    <property type="entry name" value="Ig_I-set"/>
</dbReference>
<dbReference type="FunFam" id="2.60.40.10:FF:000333">
    <property type="entry name" value="Down syndrome cell adhesion molecule"/>
    <property type="match status" value="10"/>
</dbReference>
<gene>
    <name evidence="8" type="primary">Ttn</name>
    <name evidence="8" type="ORF">CDAR_254851</name>
</gene>
<dbReference type="InterPro" id="IPR003599">
    <property type="entry name" value="Ig_sub"/>
</dbReference>
<dbReference type="SMART" id="SM00409">
    <property type="entry name" value="IG"/>
    <property type="match status" value="21"/>
</dbReference>
<feature type="domain" description="Fibronectin type-III" evidence="7">
    <location>
        <begin position="1993"/>
        <end position="2089"/>
    </location>
</feature>
<dbReference type="FunFam" id="2.60.40.10:FF:000028">
    <property type="entry name" value="Neuronal cell adhesion molecule"/>
    <property type="match status" value="1"/>
</dbReference>
<feature type="domain" description="Ig-like" evidence="6">
    <location>
        <begin position="998"/>
        <end position="1077"/>
    </location>
</feature>
<dbReference type="SUPFAM" id="SSF49265">
    <property type="entry name" value="Fibronectin type III"/>
    <property type="match status" value="2"/>
</dbReference>
<evidence type="ECO:0000256" key="4">
    <source>
        <dbReference type="SAM" id="MobiDB-lite"/>
    </source>
</evidence>
<keyword evidence="5" id="KW-1133">Transmembrane helix</keyword>
<evidence type="ECO:0000256" key="5">
    <source>
        <dbReference type="SAM" id="Phobius"/>
    </source>
</evidence>
<dbReference type="FunFam" id="2.60.40.10:FF:000719">
    <property type="entry name" value="nephrin isoform X1"/>
    <property type="match status" value="1"/>
</dbReference>
<feature type="domain" description="Ig-like" evidence="6">
    <location>
        <begin position="1143"/>
        <end position="1231"/>
    </location>
</feature>
<evidence type="ECO:0000259" key="7">
    <source>
        <dbReference type="PROSITE" id="PS50853"/>
    </source>
</evidence>
<feature type="domain" description="Ig-like" evidence="6">
    <location>
        <begin position="1801"/>
        <end position="1887"/>
    </location>
</feature>
<feature type="domain" description="Fibronectin type-III" evidence="7">
    <location>
        <begin position="2196"/>
        <end position="2288"/>
    </location>
</feature>
<dbReference type="PROSITE" id="PS50853">
    <property type="entry name" value="FN3"/>
    <property type="match status" value="3"/>
</dbReference>
<dbReference type="GO" id="GO:0007156">
    <property type="term" value="P:homophilic cell adhesion via plasma membrane adhesion molecules"/>
    <property type="evidence" value="ECO:0007669"/>
    <property type="project" value="TreeGrafter"/>
</dbReference>
<dbReference type="Pfam" id="PF13927">
    <property type="entry name" value="Ig_3"/>
    <property type="match status" value="11"/>
</dbReference>
<accession>A0AAV4VAP3</accession>
<dbReference type="InterPro" id="IPR036116">
    <property type="entry name" value="FN3_sf"/>
</dbReference>
<proteinExistence type="predicted"/>
<feature type="transmembrane region" description="Helical" evidence="5">
    <location>
        <begin position="21"/>
        <end position="39"/>
    </location>
</feature>
<name>A0AAV4VAP3_9ARAC</name>
<dbReference type="PANTHER" id="PTHR10075">
    <property type="entry name" value="BASIGIN RELATED"/>
    <property type="match status" value="1"/>
</dbReference>
<dbReference type="Pfam" id="PF07679">
    <property type="entry name" value="I-set"/>
    <property type="match status" value="9"/>
</dbReference>
<dbReference type="FunFam" id="2.60.40.10:FF:000032">
    <property type="entry name" value="palladin isoform X1"/>
    <property type="match status" value="1"/>
</dbReference>
<dbReference type="GO" id="GO:0070593">
    <property type="term" value="P:dendrite self-avoidance"/>
    <property type="evidence" value="ECO:0007669"/>
    <property type="project" value="TreeGrafter"/>
</dbReference>
<feature type="domain" description="Ig-like" evidence="6">
    <location>
        <begin position="1098"/>
        <end position="1136"/>
    </location>
</feature>
<feature type="domain" description="Ig-like" evidence="6">
    <location>
        <begin position="1891"/>
        <end position="1984"/>
    </location>
</feature>
<reference evidence="8 9" key="1">
    <citation type="submission" date="2021-06" db="EMBL/GenBank/DDBJ databases">
        <title>Caerostris darwini draft genome.</title>
        <authorList>
            <person name="Kono N."/>
            <person name="Arakawa K."/>
        </authorList>
    </citation>
    <scope>NUCLEOTIDE SEQUENCE [LARGE SCALE GENOMIC DNA]</scope>
</reference>
<dbReference type="GO" id="GO:0005886">
    <property type="term" value="C:plasma membrane"/>
    <property type="evidence" value="ECO:0007669"/>
    <property type="project" value="TreeGrafter"/>
</dbReference>
<dbReference type="SUPFAM" id="SSF48726">
    <property type="entry name" value="Immunoglobulin"/>
    <property type="match status" value="21"/>
</dbReference>
<feature type="region of interest" description="Disordered" evidence="4">
    <location>
        <begin position="2399"/>
        <end position="2433"/>
    </location>
</feature>
<feature type="compositionally biased region" description="Basic and acidic residues" evidence="4">
    <location>
        <begin position="2420"/>
        <end position="2433"/>
    </location>
</feature>
<keyword evidence="9" id="KW-1185">Reference proteome</keyword>
<feature type="domain" description="Ig-like" evidence="6">
    <location>
        <begin position="1515"/>
        <end position="1604"/>
    </location>
</feature>
<feature type="domain" description="Ig-like" evidence="6">
    <location>
        <begin position="1609"/>
        <end position="1700"/>
    </location>
</feature>
<dbReference type="Pfam" id="PF00041">
    <property type="entry name" value="fn3"/>
    <property type="match status" value="3"/>
</dbReference>
<feature type="domain" description="Ig-like" evidence="6">
    <location>
        <begin position="802"/>
        <end position="891"/>
    </location>
</feature>
<feature type="domain" description="Ig-like" evidence="6">
    <location>
        <begin position="1418"/>
        <end position="1507"/>
    </location>
</feature>
<dbReference type="GO" id="GO:0030424">
    <property type="term" value="C:axon"/>
    <property type="evidence" value="ECO:0007669"/>
    <property type="project" value="TreeGrafter"/>
</dbReference>
<dbReference type="EMBL" id="BPLQ01012725">
    <property type="protein sequence ID" value="GIY67330.1"/>
    <property type="molecule type" value="Genomic_DNA"/>
</dbReference>
<feature type="domain" description="Ig-like" evidence="6">
    <location>
        <begin position="1707"/>
        <end position="1796"/>
    </location>
</feature>
<keyword evidence="1" id="KW-0677">Repeat</keyword>
<dbReference type="Proteomes" id="UP001054837">
    <property type="component" value="Unassembled WGS sequence"/>
</dbReference>
<dbReference type="GO" id="GO:0007411">
    <property type="term" value="P:axon guidance"/>
    <property type="evidence" value="ECO:0007669"/>
    <property type="project" value="TreeGrafter"/>
</dbReference>
<feature type="domain" description="Ig-like" evidence="6">
    <location>
        <begin position="138"/>
        <end position="221"/>
    </location>
</feature>
<feature type="transmembrane region" description="Helical" evidence="5">
    <location>
        <begin position="2309"/>
        <end position="2332"/>
    </location>
</feature>
<organism evidence="8 9">
    <name type="scientific">Caerostris darwini</name>
    <dbReference type="NCBI Taxonomy" id="1538125"/>
    <lineage>
        <taxon>Eukaryota</taxon>
        <taxon>Metazoa</taxon>
        <taxon>Ecdysozoa</taxon>
        <taxon>Arthropoda</taxon>
        <taxon>Chelicerata</taxon>
        <taxon>Arachnida</taxon>
        <taxon>Araneae</taxon>
        <taxon>Araneomorphae</taxon>
        <taxon>Entelegynae</taxon>
        <taxon>Araneoidea</taxon>
        <taxon>Araneidae</taxon>
        <taxon>Caerostris</taxon>
    </lineage>
</organism>
<feature type="domain" description="Ig-like" evidence="6">
    <location>
        <begin position="44"/>
        <end position="133"/>
    </location>
</feature>
<feature type="domain" description="Ig-like" evidence="6">
    <location>
        <begin position="895"/>
        <end position="986"/>
    </location>
</feature>
<comment type="caution">
    <text evidence="8">The sequence shown here is derived from an EMBL/GenBank/DDBJ whole genome shotgun (WGS) entry which is preliminary data.</text>
</comment>
<dbReference type="SMART" id="SM00408">
    <property type="entry name" value="IGc2"/>
    <property type="match status" value="20"/>
</dbReference>
<dbReference type="GO" id="GO:0098632">
    <property type="term" value="F:cell-cell adhesion mediator activity"/>
    <property type="evidence" value="ECO:0007669"/>
    <property type="project" value="TreeGrafter"/>
</dbReference>
<dbReference type="SMART" id="SM00060">
    <property type="entry name" value="FN3"/>
    <property type="match status" value="3"/>
</dbReference>
<keyword evidence="3" id="KW-0393">Immunoglobulin domain</keyword>
<evidence type="ECO:0000256" key="2">
    <source>
        <dbReference type="ARBA" id="ARBA00023157"/>
    </source>
</evidence>
<feature type="domain" description="Ig-like" evidence="6">
    <location>
        <begin position="510"/>
        <end position="592"/>
    </location>
</feature>
<evidence type="ECO:0000259" key="6">
    <source>
        <dbReference type="PROSITE" id="PS50835"/>
    </source>
</evidence>
<dbReference type="InterPro" id="IPR003961">
    <property type="entry name" value="FN3_dom"/>
</dbReference>
<feature type="domain" description="Ig-like" evidence="6">
    <location>
        <begin position="321"/>
        <end position="411"/>
    </location>
</feature>
<keyword evidence="2" id="KW-1015">Disulfide bond</keyword>
<dbReference type="InterPro" id="IPR003598">
    <property type="entry name" value="Ig_sub2"/>
</dbReference>
<dbReference type="InterPro" id="IPR007110">
    <property type="entry name" value="Ig-like_dom"/>
</dbReference>